<dbReference type="InterPro" id="IPR051533">
    <property type="entry name" value="WaaL-like"/>
</dbReference>
<proteinExistence type="predicted"/>
<keyword evidence="7" id="KW-0436">Ligase</keyword>
<evidence type="ECO:0000313" key="7">
    <source>
        <dbReference type="EMBL" id="MBB5844213.1"/>
    </source>
</evidence>
<dbReference type="InterPro" id="IPR007016">
    <property type="entry name" value="O-antigen_ligase-rel_domated"/>
</dbReference>
<feature type="transmembrane region" description="Helical" evidence="5">
    <location>
        <begin position="375"/>
        <end position="392"/>
    </location>
</feature>
<feature type="transmembrane region" description="Helical" evidence="5">
    <location>
        <begin position="47"/>
        <end position="67"/>
    </location>
</feature>
<name>A0A841ARK9_9MICO</name>
<evidence type="ECO:0000256" key="3">
    <source>
        <dbReference type="ARBA" id="ARBA00022989"/>
    </source>
</evidence>
<feature type="transmembrane region" description="Helical" evidence="5">
    <location>
        <begin position="20"/>
        <end position="41"/>
    </location>
</feature>
<organism evidence="7 8">
    <name type="scientific">Conyzicola lurida</name>
    <dbReference type="NCBI Taxonomy" id="1172621"/>
    <lineage>
        <taxon>Bacteria</taxon>
        <taxon>Bacillati</taxon>
        <taxon>Actinomycetota</taxon>
        <taxon>Actinomycetes</taxon>
        <taxon>Micrococcales</taxon>
        <taxon>Microbacteriaceae</taxon>
        <taxon>Conyzicola</taxon>
    </lineage>
</organism>
<evidence type="ECO:0000313" key="8">
    <source>
        <dbReference type="Proteomes" id="UP000536685"/>
    </source>
</evidence>
<keyword evidence="4 5" id="KW-0472">Membrane</keyword>
<feature type="transmembrane region" description="Helical" evidence="5">
    <location>
        <begin position="74"/>
        <end position="95"/>
    </location>
</feature>
<evidence type="ECO:0000256" key="1">
    <source>
        <dbReference type="ARBA" id="ARBA00004141"/>
    </source>
</evidence>
<dbReference type="EMBL" id="JACHMJ010000001">
    <property type="protein sequence ID" value="MBB5844213.1"/>
    <property type="molecule type" value="Genomic_DNA"/>
</dbReference>
<dbReference type="GO" id="GO:0016020">
    <property type="term" value="C:membrane"/>
    <property type="evidence" value="ECO:0007669"/>
    <property type="project" value="UniProtKB-SubCell"/>
</dbReference>
<dbReference type="RefSeq" id="WP_184238149.1">
    <property type="nucleotide sequence ID" value="NZ_JACHMJ010000001.1"/>
</dbReference>
<comment type="caution">
    <text evidence="7">The sequence shown here is derived from an EMBL/GenBank/DDBJ whole genome shotgun (WGS) entry which is preliminary data.</text>
</comment>
<evidence type="ECO:0000259" key="6">
    <source>
        <dbReference type="Pfam" id="PF04932"/>
    </source>
</evidence>
<dbReference type="Proteomes" id="UP000536685">
    <property type="component" value="Unassembled WGS sequence"/>
</dbReference>
<feature type="transmembrane region" description="Helical" evidence="5">
    <location>
        <begin position="256"/>
        <end position="273"/>
    </location>
</feature>
<feature type="domain" description="O-antigen ligase-related" evidence="6">
    <location>
        <begin position="210"/>
        <end position="355"/>
    </location>
</feature>
<protein>
    <submittedName>
        <fullName evidence="7">O-antigen ligase</fullName>
    </submittedName>
</protein>
<reference evidence="7 8" key="1">
    <citation type="submission" date="2020-08" db="EMBL/GenBank/DDBJ databases">
        <title>Sequencing the genomes of 1000 actinobacteria strains.</title>
        <authorList>
            <person name="Klenk H.-P."/>
        </authorList>
    </citation>
    <scope>NUCLEOTIDE SEQUENCE [LARGE SCALE GENOMIC DNA]</scope>
    <source>
        <strain evidence="7 8">DSM 105784</strain>
    </source>
</reference>
<sequence length="436" mass="46907">MSRTPPARTLIAAAESYLGAPRFASALTTVAIGTGILATAIRSVIGWPGLLGIVAALVVLAALSLVARREAIEWQGLLPISLLVFLGWAGITVFWSQYQWVTVGGLAYLAAFTALGLYIALMRDTIQIVRAFGDVLRFVLVVSLAFEVFSGLLIDAPIRFLGIQGHLADGGPIQGLMGTRNQLGVISLIAATTFGTELRTKSISTPLGVFSLGLAAVTAFFSRSPLIGGVVLVLAVAIVALYALRRVKPARRTIAQLALLAGVAIVVGVAWLFRDRIVGLTNAGGELDFRLTLWKQMINLIGFNPLEGWGWVGYWRPEISPFPAFAISERVPGSGLNAYLDVWFQLGFVGALIFVGLATLTFVRSWLLAGQRRSVVFAWPALVLVVLLTSALFESSLLVEYGWLTFVVCCVKAALELSWRRAFTVPPLPELEPDRG</sequence>
<dbReference type="Pfam" id="PF04932">
    <property type="entry name" value="Wzy_C"/>
    <property type="match status" value="1"/>
</dbReference>
<feature type="transmembrane region" description="Helical" evidence="5">
    <location>
        <begin position="342"/>
        <end position="363"/>
    </location>
</feature>
<keyword evidence="2 5" id="KW-0812">Transmembrane</keyword>
<dbReference type="PANTHER" id="PTHR37422">
    <property type="entry name" value="TEICHURONIC ACID BIOSYNTHESIS PROTEIN TUAE"/>
    <property type="match status" value="1"/>
</dbReference>
<comment type="subcellular location">
    <subcellularLocation>
        <location evidence="1">Membrane</location>
        <topology evidence="1">Multi-pass membrane protein</topology>
    </subcellularLocation>
</comment>
<keyword evidence="8" id="KW-1185">Reference proteome</keyword>
<gene>
    <name evidence="7" type="ORF">HD599_002536</name>
</gene>
<evidence type="ECO:0000256" key="2">
    <source>
        <dbReference type="ARBA" id="ARBA00022692"/>
    </source>
</evidence>
<dbReference type="AlphaFoldDB" id="A0A841ARK9"/>
<dbReference type="GO" id="GO:0016874">
    <property type="term" value="F:ligase activity"/>
    <property type="evidence" value="ECO:0007669"/>
    <property type="project" value="UniProtKB-KW"/>
</dbReference>
<keyword evidence="3 5" id="KW-1133">Transmembrane helix</keyword>
<feature type="transmembrane region" description="Helical" evidence="5">
    <location>
        <begin position="134"/>
        <end position="153"/>
    </location>
</feature>
<feature type="transmembrane region" description="Helical" evidence="5">
    <location>
        <begin position="227"/>
        <end position="244"/>
    </location>
</feature>
<evidence type="ECO:0000256" key="5">
    <source>
        <dbReference type="SAM" id="Phobius"/>
    </source>
</evidence>
<evidence type="ECO:0000256" key="4">
    <source>
        <dbReference type="ARBA" id="ARBA00023136"/>
    </source>
</evidence>
<dbReference type="PANTHER" id="PTHR37422:SF21">
    <property type="entry name" value="EXOQ-LIKE PROTEIN"/>
    <property type="match status" value="1"/>
</dbReference>
<accession>A0A841ARK9</accession>
<feature type="transmembrane region" description="Helical" evidence="5">
    <location>
        <begin position="101"/>
        <end position="122"/>
    </location>
</feature>